<protein>
    <submittedName>
        <fullName evidence="1">Uncharacterized protein</fullName>
    </submittedName>
</protein>
<dbReference type="EMBL" id="CP171853">
    <property type="protein sequence ID" value="XKM40303.1"/>
    <property type="molecule type" value="Genomic_DNA"/>
</dbReference>
<proteinExistence type="predicted"/>
<name>A0ACD5EMH2_9HYPH</name>
<sequence>MLNRFILGAALGSVLTVASGFAAASFGMTSVNGIFISLFVGVVSGLSSMIGGAQ</sequence>
<organism evidence="1 2">
    <name type="scientific">Rhizobium ruizarguesonis</name>
    <dbReference type="NCBI Taxonomy" id="2081791"/>
    <lineage>
        <taxon>Bacteria</taxon>
        <taxon>Pseudomonadati</taxon>
        <taxon>Pseudomonadota</taxon>
        <taxon>Alphaproteobacteria</taxon>
        <taxon>Hyphomicrobiales</taxon>
        <taxon>Rhizobiaceae</taxon>
        <taxon>Rhizobium/Agrobacterium group</taxon>
        <taxon>Rhizobium</taxon>
    </lineage>
</organism>
<reference evidence="1" key="1">
    <citation type="submission" date="2024-10" db="EMBL/GenBank/DDBJ databases">
        <title>Strain of Rhizobium-related bacteria isolated fromm roots of Vavilovia formosa.</title>
        <authorList>
            <person name="Kimeklis A."/>
            <person name="Afonin A."/>
        </authorList>
    </citation>
    <scope>NUCLEOTIDE SEQUENCE</scope>
    <source>
        <strain evidence="1">Vaf-46</strain>
    </source>
</reference>
<gene>
    <name evidence="1" type="ORF">A4U53_030695</name>
</gene>
<dbReference type="Proteomes" id="UP000078465">
    <property type="component" value="Chromosome"/>
</dbReference>
<evidence type="ECO:0000313" key="1">
    <source>
        <dbReference type="EMBL" id="XKM40303.1"/>
    </source>
</evidence>
<evidence type="ECO:0000313" key="2">
    <source>
        <dbReference type="Proteomes" id="UP000078465"/>
    </source>
</evidence>
<accession>A0ACD5EMH2</accession>